<gene>
    <name evidence="2" type="ORF">HY544_00495</name>
</gene>
<feature type="transmembrane region" description="Helical" evidence="1">
    <location>
        <begin position="56"/>
        <end position="77"/>
    </location>
</feature>
<dbReference type="AlphaFoldDB" id="A0A8T3YM46"/>
<feature type="transmembrane region" description="Helical" evidence="1">
    <location>
        <begin position="118"/>
        <end position="139"/>
    </location>
</feature>
<keyword evidence="1" id="KW-0472">Membrane</keyword>
<evidence type="ECO:0000256" key="1">
    <source>
        <dbReference type="SAM" id="Phobius"/>
    </source>
</evidence>
<dbReference type="Proteomes" id="UP000732298">
    <property type="component" value="Unassembled WGS sequence"/>
</dbReference>
<name>A0A8T3YM46_9ARCH</name>
<reference evidence="2" key="1">
    <citation type="submission" date="2020-07" db="EMBL/GenBank/DDBJ databases">
        <title>Huge and variable diversity of episymbiotic CPR bacteria and DPANN archaea in groundwater ecosystems.</title>
        <authorList>
            <person name="He C.Y."/>
            <person name="Keren R."/>
            <person name="Whittaker M."/>
            <person name="Farag I.F."/>
            <person name="Doudna J."/>
            <person name="Cate J.H.D."/>
            <person name="Banfield J.F."/>
        </authorList>
    </citation>
    <scope>NUCLEOTIDE SEQUENCE</scope>
    <source>
        <strain evidence="2">NC_groundwater_1296_Ag_S-0.2um_52_80</strain>
    </source>
</reference>
<keyword evidence="1" id="KW-0812">Transmembrane</keyword>
<dbReference type="EMBL" id="JACQPB010000005">
    <property type="protein sequence ID" value="MBI4209971.1"/>
    <property type="molecule type" value="Genomic_DNA"/>
</dbReference>
<feature type="transmembrane region" description="Helical" evidence="1">
    <location>
        <begin position="21"/>
        <end position="44"/>
    </location>
</feature>
<sequence>MRFFTPPKINSNYAPLWRAAYFLELIVVSTTIFGFVIVLFAALISLALSAHDFGNVLFLTELFVTVALAAMGINLWIQTFLGIVKKEAVVNNGIGAISSGLPLVCGSPKEEPVRGRKAVAKGAHTFIALVILLFVARMVSFR</sequence>
<organism evidence="2 3">
    <name type="scientific">Candidatus Iainarchaeum sp</name>
    <dbReference type="NCBI Taxonomy" id="3101447"/>
    <lineage>
        <taxon>Archaea</taxon>
        <taxon>Candidatus Iainarchaeota</taxon>
        <taxon>Candidatus Iainarchaeia</taxon>
        <taxon>Candidatus Iainarchaeales</taxon>
        <taxon>Candidatus Iainarchaeaceae</taxon>
        <taxon>Candidatus Iainarchaeum</taxon>
    </lineage>
</organism>
<comment type="caution">
    <text evidence="2">The sequence shown here is derived from an EMBL/GenBank/DDBJ whole genome shotgun (WGS) entry which is preliminary data.</text>
</comment>
<proteinExistence type="predicted"/>
<keyword evidence="1" id="KW-1133">Transmembrane helix</keyword>
<protein>
    <submittedName>
        <fullName evidence="2">Uncharacterized protein</fullName>
    </submittedName>
</protein>
<evidence type="ECO:0000313" key="2">
    <source>
        <dbReference type="EMBL" id="MBI4209971.1"/>
    </source>
</evidence>
<evidence type="ECO:0000313" key="3">
    <source>
        <dbReference type="Proteomes" id="UP000732298"/>
    </source>
</evidence>
<accession>A0A8T3YM46</accession>